<reference evidence="2 4" key="1">
    <citation type="submission" date="2017-02" db="EMBL/GenBank/DDBJ databases">
        <authorList>
            <person name="Peterson S.W."/>
        </authorList>
    </citation>
    <scope>NUCLEOTIDE SEQUENCE [LARGE SCALE GENOMIC DNA]</scope>
    <source>
        <strain evidence="2 4">2B3F</strain>
    </source>
</reference>
<dbReference type="InterPro" id="IPR001279">
    <property type="entry name" value="Metallo-B-lactamas"/>
</dbReference>
<protein>
    <submittedName>
        <fullName evidence="3">MBL fold metallo-hydrolase</fullName>
    </submittedName>
    <submittedName>
        <fullName evidence="2">Metallo-beta-lactamase superfamily protein</fullName>
    </submittedName>
</protein>
<dbReference type="Proteomes" id="UP000297477">
    <property type="component" value="Unassembled WGS sequence"/>
</dbReference>
<gene>
    <name evidence="3" type="ORF">E4A49_02295</name>
    <name evidence="2" type="ORF">FM125_08490</name>
</gene>
<evidence type="ECO:0000313" key="2">
    <source>
        <dbReference type="EMBL" id="SJN31310.1"/>
    </source>
</evidence>
<evidence type="ECO:0000313" key="4">
    <source>
        <dbReference type="Proteomes" id="UP000196230"/>
    </source>
</evidence>
<name>A0A1R4JGV0_9MICC</name>
<keyword evidence="5" id="KW-1185">Reference proteome</keyword>
<dbReference type="PANTHER" id="PTHR46233:SF1">
    <property type="entry name" value="CONSERVED PROTEIN"/>
    <property type="match status" value="1"/>
</dbReference>
<evidence type="ECO:0000313" key="5">
    <source>
        <dbReference type="Proteomes" id="UP000297477"/>
    </source>
</evidence>
<dbReference type="SUPFAM" id="SSF56281">
    <property type="entry name" value="Metallo-hydrolase/oxidoreductase"/>
    <property type="match status" value="1"/>
</dbReference>
<dbReference type="Proteomes" id="UP000196230">
    <property type="component" value="Unassembled WGS sequence"/>
</dbReference>
<accession>A0A1R4JGV0</accession>
<dbReference type="EMBL" id="SPKT01000003">
    <property type="protein sequence ID" value="TFI00836.1"/>
    <property type="molecule type" value="Genomic_DNA"/>
</dbReference>
<feature type="domain" description="Metallo-beta-lactamase" evidence="1">
    <location>
        <begin position="28"/>
        <end position="205"/>
    </location>
</feature>
<dbReference type="CDD" id="cd06262">
    <property type="entry name" value="metallo-hydrolase-like_MBL-fold"/>
    <property type="match status" value="1"/>
</dbReference>
<proteinExistence type="predicted"/>
<dbReference type="AlphaFoldDB" id="A0A1R4JGV0"/>
<sequence length="226" mass="24176">MSASPAAPRLLHDLPAVTVRTCVVSEMQNNVYLLTSKTTGAQILVDAADEPEAIAALLASAADDTPCEPHLDLLITTHRHWDHIRATAAVVEQHSPRHAAGAADAEQIEKETGTEVTERLEHGATVGVDGIELDVIGLRGHTPGSVALVLQSGPDEEPMVFSGDSLFPGGVGKTWSDEDFRSLLADVTARLFDVYEDDTVVHPGHGDSTTLGAERPHLDEWAERGW</sequence>
<dbReference type="Gene3D" id="3.60.15.10">
    <property type="entry name" value="Ribonuclease Z/Hydroxyacylglutathione hydrolase-like"/>
    <property type="match status" value="1"/>
</dbReference>
<dbReference type="Pfam" id="PF00753">
    <property type="entry name" value="Lactamase_B"/>
    <property type="match status" value="1"/>
</dbReference>
<dbReference type="RefSeq" id="WP_067188947.1">
    <property type="nucleotide sequence ID" value="NZ_FUKP01000059.1"/>
</dbReference>
<evidence type="ECO:0000313" key="3">
    <source>
        <dbReference type="EMBL" id="TFI00836.1"/>
    </source>
</evidence>
<organism evidence="2 4">
    <name type="scientific">Micrococcus lylae</name>
    <dbReference type="NCBI Taxonomy" id="1273"/>
    <lineage>
        <taxon>Bacteria</taxon>
        <taxon>Bacillati</taxon>
        <taxon>Actinomycetota</taxon>
        <taxon>Actinomycetes</taxon>
        <taxon>Micrococcales</taxon>
        <taxon>Micrococcaceae</taxon>
        <taxon>Micrococcus</taxon>
    </lineage>
</organism>
<evidence type="ECO:0000259" key="1">
    <source>
        <dbReference type="SMART" id="SM00849"/>
    </source>
</evidence>
<dbReference type="EMBL" id="FUKP01000059">
    <property type="protein sequence ID" value="SJN31310.1"/>
    <property type="molecule type" value="Genomic_DNA"/>
</dbReference>
<dbReference type="OrthoDB" id="2971563at2"/>
<dbReference type="PANTHER" id="PTHR46233">
    <property type="entry name" value="HYDROXYACYLGLUTATHIONE HYDROLASE GLOC"/>
    <property type="match status" value="1"/>
</dbReference>
<dbReference type="SMART" id="SM00849">
    <property type="entry name" value="Lactamase_B"/>
    <property type="match status" value="1"/>
</dbReference>
<dbReference type="InterPro" id="IPR036866">
    <property type="entry name" value="RibonucZ/Hydroxyglut_hydro"/>
</dbReference>
<dbReference type="InterPro" id="IPR051453">
    <property type="entry name" value="MBL_Glyoxalase_II"/>
</dbReference>
<reference evidence="3 5" key="2">
    <citation type="submission" date="2019-03" db="EMBL/GenBank/DDBJ databases">
        <title>Reclassification of Micrococcus aloeverae and Micrococcus yunnanensis as later heterotypic synonyms of Micrococcus luteus.</title>
        <authorList>
            <person name="Huang C.-H."/>
        </authorList>
    </citation>
    <scope>NUCLEOTIDE SEQUENCE [LARGE SCALE GENOMIC DNA]</scope>
    <source>
        <strain evidence="3 5">BCRC 12151</strain>
    </source>
</reference>